<feature type="signal peptide" evidence="3">
    <location>
        <begin position="1"/>
        <end position="20"/>
    </location>
</feature>
<feature type="transmembrane region" description="Helical" evidence="2">
    <location>
        <begin position="187"/>
        <end position="211"/>
    </location>
</feature>
<dbReference type="AlphaFoldDB" id="A0A078N0K4"/>
<feature type="chain" id="PRO_5001742259" evidence="3">
    <location>
        <begin position="21"/>
        <end position="412"/>
    </location>
</feature>
<keyword evidence="2" id="KW-1133">Transmembrane helix</keyword>
<comment type="caution">
    <text evidence="4">The sequence shown here is derived from an EMBL/GenBank/DDBJ whole genome shotgun (WGS) entry which is preliminary data.</text>
</comment>
<keyword evidence="3" id="KW-0732">Signal</keyword>
<name>A0A078N0K4_BLUG1</name>
<reference evidence="4 5" key="1">
    <citation type="journal article" date="2010" name="Science">
        <title>Genome expansion and gene loss in powdery mildew fungi reveal tradeoffs in extreme parasitism.</title>
        <authorList>
            <person name="Spanu P.D."/>
            <person name="Abbott J.C."/>
            <person name="Amselem J."/>
            <person name="Burgis T.A."/>
            <person name="Soanes D.M."/>
            <person name="Stueber K."/>
            <person name="Ver Loren van Themaat E."/>
            <person name="Brown J.K.M."/>
            <person name="Butcher S.A."/>
            <person name="Gurr S.J."/>
            <person name="Lebrun M.-H."/>
            <person name="Ridout C.J."/>
            <person name="Schulze-Lefert P."/>
            <person name="Talbot N.J."/>
            <person name="Ahmadinejad N."/>
            <person name="Ametz C."/>
            <person name="Barton G.R."/>
            <person name="Benjdia M."/>
            <person name="Bidzinski P."/>
            <person name="Bindschedler L.V."/>
            <person name="Both M."/>
            <person name="Brewer M.T."/>
            <person name="Cadle-Davidson L."/>
            <person name="Cadle-Davidson M.M."/>
            <person name="Collemare J."/>
            <person name="Cramer R."/>
            <person name="Frenkel O."/>
            <person name="Godfrey D."/>
            <person name="Harriman J."/>
            <person name="Hoede C."/>
            <person name="King B.C."/>
            <person name="Klages S."/>
            <person name="Kleemann J."/>
            <person name="Knoll D."/>
            <person name="Koti P.S."/>
            <person name="Kreplak J."/>
            <person name="Lopez-Ruiz F.J."/>
            <person name="Lu X."/>
            <person name="Maekawa T."/>
            <person name="Mahanil S."/>
            <person name="Micali C."/>
            <person name="Milgroom M.G."/>
            <person name="Montana G."/>
            <person name="Noir S."/>
            <person name="O'Connell R.J."/>
            <person name="Oberhaensli S."/>
            <person name="Parlange F."/>
            <person name="Pedersen C."/>
            <person name="Quesneville H."/>
            <person name="Reinhardt R."/>
            <person name="Rott M."/>
            <person name="Sacristan S."/>
            <person name="Schmidt S.M."/>
            <person name="Schoen M."/>
            <person name="Skamnioti P."/>
            <person name="Sommer H."/>
            <person name="Stephens A."/>
            <person name="Takahara H."/>
            <person name="Thordal-Christensen H."/>
            <person name="Vigouroux M."/>
            <person name="Wessling R."/>
            <person name="Wicker T."/>
            <person name="Panstruga R."/>
        </authorList>
    </citation>
    <scope>NUCLEOTIDE SEQUENCE [LARGE SCALE GENOMIC DNA]</scope>
    <source>
        <strain evidence="4">DH14</strain>
    </source>
</reference>
<dbReference type="EMBL" id="CAUH01002330">
    <property type="protein sequence ID" value="CEA17191.1"/>
    <property type="molecule type" value="Genomic_DNA"/>
</dbReference>
<evidence type="ECO:0000256" key="2">
    <source>
        <dbReference type="SAM" id="Phobius"/>
    </source>
</evidence>
<accession>A0A078N0K4</accession>
<dbReference type="OrthoDB" id="5338512at2759"/>
<evidence type="ECO:0000256" key="3">
    <source>
        <dbReference type="SAM" id="SignalP"/>
    </source>
</evidence>
<proteinExistence type="predicted"/>
<evidence type="ECO:0000313" key="5">
    <source>
        <dbReference type="Proteomes" id="UP000015441"/>
    </source>
</evidence>
<dbReference type="Proteomes" id="UP000015441">
    <property type="component" value="Unassembled WGS sequence"/>
</dbReference>
<evidence type="ECO:0000313" key="4">
    <source>
        <dbReference type="EMBL" id="CEA17191.1"/>
    </source>
</evidence>
<feature type="region of interest" description="Disordered" evidence="1">
    <location>
        <begin position="391"/>
        <end position="412"/>
    </location>
</feature>
<sequence>MIILNLTKCLTLASIYLSMAVSSSPSNCPLPGQVSCGHGSLPNFCCPASHKCVQLAGNTTILCCPVDSDCSMIKPVSCDINLQNVTSHPDAAIKTNALGVSLQKCASKCCPFGYTCNSAGNCAENADQSLPPGLLLPATLSPTPSVAASSILESTAFTSTYSPLPTSSALQLTSSSRNSCLDHTARAIVAGFFPGLIVGLMLAASIFAWVVTWRRRKEKSPHSTPFGRISQPRLIGDLRSDFLRKQPQFPKTFVNGPLEKRSSIFSQSPSYATNLESGGRGVSQQTLLPLVPLKIRRSFRRQSRTDTPLKLCDSDLSDLSLYDDLTHTAADSIASQRDTTLQDFLESPIEVSKKIQLSRKPADGLGCVASSTQISGQQSISIPTVKPVMANYSAQESPRDWSPTSQARHGYA</sequence>
<feature type="compositionally biased region" description="Polar residues" evidence="1">
    <location>
        <begin position="392"/>
        <end position="412"/>
    </location>
</feature>
<protein>
    <submittedName>
        <fullName evidence="4">Uncharacterized protein</fullName>
    </submittedName>
</protein>
<keyword evidence="2" id="KW-0472">Membrane</keyword>
<keyword evidence="5" id="KW-1185">Reference proteome</keyword>
<dbReference type="InParanoid" id="A0A078N0K4"/>
<evidence type="ECO:0000256" key="1">
    <source>
        <dbReference type="SAM" id="MobiDB-lite"/>
    </source>
</evidence>
<keyword evidence="2" id="KW-0812">Transmembrane</keyword>
<organism evidence="4 5">
    <name type="scientific">Blumeria graminis f. sp. hordei (strain DH14)</name>
    <name type="common">Barley powdery mildew</name>
    <name type="synonym">Oidium monilioides f. sp. hordei</name>
    <dbReference type="NCBI Taxonomy" id="546991"/>
    <lineage>
        <taxon>Eukaryota</taxon>
        <taxon>Fungi</taxon>
        <taxon>Dikarya</taxon>
        <taxon>Ascomycota</taxon>
        <taxon>Pezizomycotina</taxon>
        <taxon>Leotiomycetes</taxon>
        <taxon>Erysiphales</taxon>
        <taxon>Erysiphaceae</taxon>
        <taxon>Blumeria</taxon>
        <taxon>Blumeria hordei</taxon>
    </lineage>
</organism>